<evidence type="ECO:0000259" key="1">
    <source>
        <dbReference type="Pfam" id="PF01400"/>
    </source>
</evidence>
<dbReference type="InterPro" id="IPR001506">
    <property type="entry name" value="Peptidase_M12A"/>
</dbReference>
<dbReference type="InterPro" id="IPR024079">
    <property type="entry name" value="MetalloPept_cat_dom_sf"/>
</dbReference>
<evidence type="ECO:0000313" key="3">
    <source>
        <dbReference type="WBParaSite" id="PDA_v2.g4813.t1"/>
    </source>
</evidence>
<dbReference type="AlphaFoldDB" id="A0A914QM83"/>
<dbReference type="GO" id="GO:0006508">
    <property type="term" value="P:proteolysis"/>
    <property type="evidence" value="ECO:0007669"/>
    <property type="project" value="InterPro"/>
</dbReference>
<feature type="domain" description="Peptidase M12A" evidence="1">
    <location>
        <begin position="15"/>
        <end position="114"/>
    </location>
</feature>
<evidence type="ECO:0000313" key="2">
    <source>
        <dbReference type="Proteomes" id="UP000887578"/>
    </source>
</evidence>
<reference evidence="3" key="1">
    <citation type="submission" date="2022-11" db="UniProtKB">
        <authorList>
            <consortium name="WormBaseParasite"/>
        </authorList>
    </citation>
    <scope>IDENTIFICATION</scope>
</reference>
<dbReference type="GO" id="GO:0004222">
    <property type="term" value="F:metalloendopeptidase activity"/>
    <property type="evidence" value="ECO:0007669"/>
    <property type="project" value="InterPro"/>
</dbReference>
<dbReference type="Pfam" id="PF01400">
    <property type="entry name" value="Astacin"/>
    <property type="match status" value="1"/>
</dbReference>
<dbReference type="Proteomes" id="UP000887578">
    <property type="component" value="Unplaced"/>
</dbReference>
<name>A0A914QM83_9BILA</name>
<organism evidence="2 3">
    <name type="scientific">Panagrolaimus davidi</name>
    <dbReference type="NCBI Taxonomy" id="227884"/>
    <lineage>
        <taxon>Eukaryota</taxon>
        <taxon>Metazoa</taxon>
        <taxon>Ecdysozoa</taxon>
        <taxon>Nematoda</taxon>
        <taxon>Chromadorea</taxon>
        <taxon>Rhabditida</taxon>
        <taxon>Tylenchina</taxon>
        <taxon>Panagrolaimomorpha</taxon>
        <taxon>Panagrolaimoidea</taxon>
        <taxon>Panagrolaimidae</taxon>
        <taxon>Panagrolaimus</taxon>
    </lineage>
</organism>
<proteinExistence type="predicted"/>
<dbReference type="Gene3D" id="3.40.390.10">
    <property type="entry name" value="Collagenase (Catalytic Domain)"/>
    <property type="match status" value="1"/>
</dbReference>
<protein>
    <submittedName>
        <fullName evidence="3">Peptidase M12A domain-containing protein</fullName>
    </submittedName>
</protein>
<sequence length="121" mass="13947">MFLIRDWRRLIDYSRYVVFSEAIQECGSGSGSHVYCSTISFSNKDECPIDIAFRSILKILGFGPVDARFDRDEHILIHKENLPPHFQFDLKDYSYLNSSNPVFSFYDISSILHAPAYSPEA</sequence>
<dbReference type="WBParaSite" id="PDA_v2.g4813.t1">
    <property type="protein sequence ID" value="PDA_v2.g4813.t1"/>
    <property type="gene ID" value="PDA_v2.g4813"/>
</dbReference>
<keyword evidence="2" id="KW-1185">Reference proteome</keyword>
<accession>A0A914QM83</accession>